<evidence type="ECO:0000313" key="2">
    <source>
        <dbReference type="EMBL" id="KAF2183046.1"/>
    </source>
</evidence>
<gene>
    <name evidence="2" type="ORF">K469DRAFT_212607</name>
</gene>
<organism evidence="2 3">
    <name type="scientific">Zopfia rhizophila CBS 207.26</name>
    <dbReference type="NCBI Taxonomy" id="1314779"/>
    <lineage>
        <taxon>Eukaryota</taxon>
        <taxon>Fungi</taxon>
        <taxon>Dikarya</taxon>
        <taxon>Ascomycota</taxon>
        <taxon>Pezizomycotina</taxon>
        <taxon>Dothideomycetes</taxon>
        <taxon>Dothideomycetes incertae sedis</taxon>
        <taxon>Zopfiaceae</taxon>
        <taxon>Zopfia</taxon>
    </lineage>
</organism>
<dbReference type="PROSITE" id="PS50082">
    <property type="entry name" value="WD_REPEATS_2"/>
    <property type="match status" value="1"/>
</dbReference>
<dbReference type="PROSITE" id="PS50294">
    <property type="entry name" value="WD_REPEATS_REGION"/>
    <property type="match status" value="1"/>
</dbReference>
<dbReference type="SMART" id="SM00320">
    <property type="entry name" value="WD40"/>
    <property type="match status" value="1"/>
</dbReference>
<dbReference type="AlphaFoldDB" id="A0A6A6DZH0"/>
<dbReference type="Pfam" id="PF00400">
    <property type="entry name" value="WD40"/>
    <property type="match status" value="1"/>
</dbReference>
<dbReference type="SUPFAM" id="SSF50978">
    <property type="entry name" value="WD40 repeat-like"/>
    <property type="match status" value="1"/>
</dbReference>
<name>A0A6A6DZH0_9PEZI</name>
<proteinExistence type="predicted"/>
<dbReference type="InterPro" id="IPR015943">
    <property type="entry name" value="WD40/YVTN_repeat-like_dom_sf"/>
</dbReference>
<keyword evidence="1" id="KW-0853">WD repeat</keyword>
<keyword evidence="3" id="KW-1185">Reference proteome</keyword>
<protein>
    <submittedName>
        <fullName evidence="2">YVTN repeat-like/Quino protein amine dehydrogenase</fullName>
    </submittedName>
</protein>
<dbReference type="PANTHER" id="PTHR19879:SF9">
    <property type="entry name" value="TRANSCRIPTION INITIATION FACTOR TFIID SUBUNIT 5"/>
    <property type="match status" value="1"/>
</dbReference>
<reference evidence="2" key="1">
    <citation type="journal article" date="2020" name="Stud. Mycol.">
        <title>101 Dothideomycetes genomes: a test case for predicting lifestyles and emergence of pathogens.</title>
        <authorList>
            <person name="Haridas S."/>
            <person name="Albert R."/>
            <person name="Binder M."/>
            <person name="Bloem J."/>
            <person name="Labutti K."/>
            <person name="Salamov A."/>
            <person name="Andreopoulos B."/>
            <person name="Baker S."/>
            <person name="Barry K."/>
            <person name="Bills G."/>
            <person name="Bluhm B."/>
            <person name="Cannon C."/>
            <person name="Castanera R."/>
            <person name="Culley D."/>
            <person name="Daum C."/>
            <person name="Ezra D."/>
            <person name="Gonzalez J."/>
            <person name="Henrissat B."/>
            <person name="Kuo A."/>
            <person name="Liang C."/>
            <person name="Lipzen A."/>
            <person name="Lutzoni F."/>
            <person name="Magnuson J."/>
            <person name="Mondo S."/>
            <person name="Nolan M."/>
            <person name="Ohm R."/>
            <person name="Pangilinan J."/>
            <person name="Park H.-J."/>
            <person name="Ramirez L."/>
            <person name="Alfaro M."/>
            <person name="Sun H."/>
            <person name="Tritt A."/>
            <person name="Yoshinaga Y."/>
            <person name="Zwiers L.-H."/>
            <person name="Turgeon B."/>
            <person name="Goodwin S."/>
            <person name="Spatafora J."/>
            <person name="Crous P."/>
            <person name="Grigoriev I."/>
        </authorList>
    </citation>
    <scope>NUCLEOTIDE SEQUENCE</scope>
    <source>
        <strain evidence="2">CBS 207.26</strain>
    </source>
</reference>
<dbReference type="InterPro" id="IPR036322">
    <property type="entry name" value="WD40_repeat_dom_sf"/>
</dbReference>
<dbReference type="OrthoDB" id="538223at2759"/>
<dbReference type="InterPro" id="IPR001680">
    <property type="entry name" value="WD40_rpt"/>
</dbReference>
<dbReference type="EMBL" id="ML994644">
    <property type="protein sequence ID" value="KAF2183046.1"/>
    <property type="molecule type" value="Genomic_DNA"/>
</dbReference>
<sequence>MVKLWDTGTGVVLQTLEGHSNSVWTVAFSPDGKVLASGSDDETVKLQNAGTGAVLRTLEVDAVVRAVSFSKDGTYLQTDKGVFHTTYHSSGDALSRPGPSYGIFIKEQGVLLRFRSAFTLGYSSGRVLILEFAF</sequence>
<feature type="repeat" description="WD" evidence="1">
    <location>
        <begin position="16"/>
        <end position="57"/>
    </location>
</feature>
<evidence type="ECO:0000313" key="3">
    <source>
        <dbReference type="Proteomes" id="UP000800200"/>
    </source>
</evidence>
<evidence type="ECO:0000256" key="1">
    <source>
        <dbReference type="PROSITE-ProRule" id="PRU00221"/>
    </source>
</evidence>
<dbReference type="Gene3D" id="2.130.10.10">
    <property type="entry name" value="YVTN repeat-like/Quinoprotein amine dehydrogenase"/>
    <property type="match status" value="1"/>
</dbReference>
<accession>A0A6A6DZH0</accession>
<dbReference type="PANTHER" id="PTHR19879">
    <property type="entry name" value="TRANSCRIPTION INITIATION FACTOR TFIID"/>
    <property type="match status" value="1"/>
</dbReference>
<dbReference type="Proteomes" id="UP000800200">
    <property type="component" value="Unassembled WGS sequence"/>
</dbReference>